<dbReference type="Gene3D" id="3.90.1200.10">
    <property type="match status" value="1"/>
</dbReference>
<protein>
    <submittedName>
        <fullName evidence="2">Unannotated protein</fullName>
    </submittedName>
</protein>
<dbReference type="EMBL" id="CAFAAY010000097">
    <property type="protein sequence ID" value="CAB4821222.1"/>
    <property type="molecule type" value="Genomic_DNA"/>
</dbReference>
<sequence>MYPELMSGATELESTFGALLDQVSLVKNRTSVIELSGGLTNRNLAIESDGTKYVARISSNSSDLLNINREDEYKNTILAAEVGIGATVHDYLPGQGLLLISYINGKTFGAEDIANNLPRVAKSVRTLHSAKPFVSDFNMFTLQKRYLDIVQSNNFIYPDKYLDYEGHIADLKKALSVLPSEIVPCNNDLLPGNFIDDGEKIWLIDYEYSGNNDACFELGNIWAEAFLEYDALVELIDSYYGAHRPEKIARAWLQSLMAKYGWTLWAAIQASISDIDFDFRAWGGEKFDLAQSQFTSDLFKKSLVAAATK</sequence>
<dbReference type="PANTHER" id="PTHR22603:SF66">
    <property type="entry name" value="ETHANOLAMINE KINASE"/>
    <property type="match status" value="1"/>
</dbReference>
<dbReference type="SUPFAM" id="SSF56112">
    <property type="entry name" value="Protein kinase-like (PK-like)"/>
    <property type="match status" value="1"/>
</dbReference>
<accession>A0A6J6ZHX6</accession>
<dbReference type="AlphaFoldDB" id="A0A6J6ZHX6"/>
<dbReference type="PANTHER" id="PTHR22603">
    <property type="entry name" value="CHOLINE/ETHANOALAMINE KINASE"/>
    <property type="match status" value="1"/>
</dbReference>
<evidence type="ECO:0000313" key="1">
    <source>
        <dbReference type="EMBL" id="CAB4626034.1"/>
    </source>
</evidence>
<dbReference type="GO" id="GO:0004305">
    <property type="term" value="F:ethanolamine kinase activity"/>
    <property type="evidence" value="ECO:0007669"/>
    <property type="project" value="TreeGrafter"/>
</dbReference>
<gene>
    <name evidence="1" type="ORF">UFOPK1951_00594</name>
    <name evidence="2" type="ORF">UFOPK3124_01049</name>
</gene>
<dbReference type="GO" id="GO:0005737">
    <property type="term" value="C:cytoplasm"/>
    <property type="evidence" value="ECO:0007669"/>
    <property type="project" value="TreeGrafter"/>
</dbReference>
<reference evidence="2" key="1">
    <citation type="submission" date="2020-05" db="EMBL/GenBank/DDBJ databases">
        <authorList>
            <person name="Chiriac C."/>
            <person name="Salcher M."/>
            <person name="Ghai R."/>
            <person name="Kavagutti S V."/>
        </authorList>
    </citation>
    <scope>NUCLEOTIDE SEQUENCE</scope>
</reference>
<dbReference type="CDD" id="cd05151">
    <property type="entry name" value="ChoK-like"/>
    <property type="match status" value="1"/>
</dbReference>
<dbReference type="Gene3D" id="3.30.200.20">
    <property type="entry name" value="Phosphorylase Kinase, domain 1"/>
    <property type="match status" value="1"/>
</dbReference>
<dbReference type="InterPro" id="IPR011009">
    <property type="entry name" value="Kinase-like_dom_sf"/>
</dbReference>
<proteinExistence type="predicted"/>
<dbReference type="Pfam" id="PF01633">
    <property type="entry name" value="Choline_kinase"/>
    <property type="match status" value="1"/>
</dbReference>
<dbReference type="EMBL" id="CAEZVH010000057">
    <property type="protein sequence ID" value="CAB4626034.1"/>
    <property type="molecule type" value="Genomic_DNA"/>
</dbReference>
<name>A0A6J6ZHX6_9ZZZZ</name>
<organism evidence="2">
    <name type="scientific">freshwater metagenome</name>
    <dbReference type="NCBI Taxonomy" id="449393"/>
    <lineage>
        <taxon>unclassified sequences</taxon>
        <taxon>metagenomes</taxon>
        <taxon>ecological metagenomes</taxon>
    </lineage>
</organism>
<dbReference type="GO" id="GO:0006646">
    <property type="term" value="P:phosphatidylethanolamine biosynthetic process"/>
    <property type="evidence" value="ECO:0007669"/>
    <property type="project" value="TreeGrafter"/>
</dbReference>
<evidence type="ECO:0000313" key="2">
    <source>
        <dbReference type="EMBL" id="CAB4821222.1"/>
    </source>
</evidence>